<evidence type="ECO:0000313" key="3">
    <source>
        <dbReference type="Proteomes" id="UP000226257"/>
    </source>
</evidence>
<name>A0A9X7B5R4_BACCE</name>
<evidence type="ECO:0000259" key="1">
    <source>
        <dbReference type="Pfam" id="PF13255"/>
    </source>
</evidence>
<dbReference type="Proteomes" id="UP000226257">
    <property type="component" value="Unassembled WGS sequence"/>
</dbReference>
<comment type="caution">
    <text evidence="2">The sequence shown here is derived from an EMBL/GenBank/DDBJ whole genome shotgun (WGS) entry which is preliminary data.</text>
</comment>
<evidence type="ECO:0000313" key="2">
    <source>
        <dbReference type="EMBL" id="PFV00970.1"/>
    </source>
</evidence>
<dbReference type="EMBL" id="NVDQ01000056">
    <property type="protein sequence ID" value="PFV00970.1"/>
    <property type="molecule type" value="Genomic_DNA"/>
</dbReference>
<proteinExistence type="predicted"/>
<protein>
    <recommendedName>
        <fullName evidence="1">DUF4046 domain-containing protein</fullName>
    </recommendedName>
</protein>
<reference evidence="2 3" key="1">
    <citation type="submission" date="2017-09" db="EMBL/GenBank/DDBJ databases">
        <title>Large-scale bioinformatics analysis of Bacillus genomes uncovers conserved roles of natural products in bacterial physiology.</title>
        <authorList>
            <consortium name="Agbiome Team Llc"/>
            <person name="Bleich R.M."/>
            <person name="Grubbs K.J."/>
            <person name="Santa Maria K.C."/>
            <person name="Allen S.E."/>
            <person name="Farag S."/>
            <person name="Shank E.A."/>
            <person name="Bowers A."/>
        </authorList>
    </citation>
    <scope>NUCLEOTIDE SEQUENCE [LARGE SCALE GENOMIC DNA]</scope>
    <source>
        <strain evidence="2 3">AFS060282</strain>
    </source>
</reference>
<organism evidence="2 3">
    <name type="scientific">Bacillus cereus</name>
    <dbReference type="NCBI Taxonomy" id="1396"/>
    <lineage>
        <taxon>Bacteria</taxon>
        <taxon>Bacillati</taxon>
        <taxon>Bacillota</taxon>
        <taxon>Bacilli</taxon>
        <taxon>Bacillales</taxon>
        <taxon>Bacillaceae</taxon>
        <taxon>Bacillus</taxon>
        <taxon>Bacillus cereus group</taxon>
    </lineage>
</organism>
<feature type="domain" description="DUF4046" evidence="1">
    <location>
        <begin position="4"/>
        <end position="67"/>
    </location>
</feature>
<gene>
    <name evidence="2" type="ORF">COK98_30470</name>
</gene>
<accession>A0A9X7B5R4</accession>
<sequence length="70" mass="8678">MYTIEQIYQEILNGKRKRFPLNTWNNDLNNILANRVVKYLIEIVLKWDKKDILDDWREEIIIRFKLVSKR</sequence>
<dbReference type="AlphaFoldDB" id="A0A9X7B5R4"/>
<dbReference type="InterPro" id="IPR025119">
    <property type="entry name" value="DUF4046"/>
</dbReference>
<dbReference type="Pfam" id="PF13255">
    <property type="entry name" value="DUF4046"/>
    <property type="match status" value="1"/>
</dbReference>
<dbReference type="RefSeq" id="WP_098660233.1">
    <property type="nucleotide sequence ID" value="NZ_NVDQ01000056.1"/>
</dbReference>